<evidence type="ECO:0000256" key="4">
    <source>
        <dbReference type="ARBA" id="ARBA00023136"/>
    </source>
</evidence>
<dbReference type="Pfam" id="PF02674">
    <property type="entry name" value="Colicin_V"/>
    <property type="match status" value="2"/>
</dbReference>
<evidence type="ECO:0000313" key="6">
    <source>
        <dbReference type="EMBL" id="MBC5663043.1"/>
    </source>
</evidence>
<dbReference type="InterPro" id="IPR003825">
    <property type="entry name" value="Colicin-V_CvpA"/>
</dbReference>
<proteinExistence type="predicted"/>
<evidence type="ECO:0000256" key="3">
    <source>
        <dbReference type="ARBA" id="ARBA00022989"/>
    </source>
</evidence>
<keyword evidence="3 5" id="KW-1133">Transmembrane helix</keyword>
<dbReference type="Proteomes" id="UP000615234">
    <property type="component" value="Unassembled WGS sequence"/>
</dbReference>
<dbReference type="GO" id="GO:0009403">
    <property type="term" value="P:toxin biosynthetic process"/>
    <property type="evidence" value="ECO:0007669"/>
    <property type="project" value="InterPro"/>
</dbReference>
<comment type="caution">
    <text evidence="6">The sequence shown here is derived from an EMBL/GenBank/DDBJ whole genome shotgun (WGS) entry which is preliminary data.</text>
</comment>
<evidence type="ECO:0000256" key="2">
    <source>
        <dbReference type="ARBA" id="ARBA00022692"/>
    </source>
</evidence>
<keyword evidence="7" id="KW-1185">Reference proteome</keyword>
<feature type="transmembrane region" description="Helical" evidence="5">
    <location>
        <begin position="180"/>
        <end position="200"/>
    </location>
</feature>
<organism evidence="6 7">
    <name type="scientific">Coprococcus hominis</name>
    <name type="common">ex Liu et al. 2022</name>
    <dbReference type="NCBI Taxonomy" id="2763039"/>
    <lineage>
        <taxon>Bacteria</taxon>
        <taxon>Bacillati</taxon>
        <taxon>Bacillota</taxon>
        <taxon>Clostridia</taxon>
        <taxon>Lachnospirales</taxon>
        <taxon>Lachnospiraceae</taxon>
        <taxon>Coprococcus</taxon>
    </lineage>
</organism>
<dbReference type="RefSeq" id="WP_117808663.1">
    <property type="nucleotide sequence ID" value="NZ_JACOOX010000005.1"/>
</dbReference>
<accession>A0A8I0AFN6</accession>
<gene>
    <name evidence="6" type="ORF">H8S09_09090</name>
</gene>
<comment type="subcellular location">
    <subcellularLocation>
        <location evidence="1">Membrane</location>
        <topology evidence="1">Multi-pass membrane protein</topology>
    </subcellularLocation>
</comment>
<reference evidence="6 7" key="1">
    <citation type="submission" date="2020-08" db="EMBL/GenBank/DDBJ databases">
        <title>Genome public.</title>
        <authorList>
            <person name="Liu C."/>
            <person name="Sun Q."/>
        </authorList>
    </citation>
    <scope>NUCLEOTIDE SEQUENCE [LARGE SCALE GENOMIC DNA]</scope>
    <source>
        <strain evidence="6 7">NSJ-10</strain>
    </source>
</reference>
<evidence type="ECO:0000256" key="1">
    <source>
        <dbReference type="ARBA" id="ARBA00004141"/>
    </source>
</evidence>
<dbReference type="EMBL" id="JACOOX010000005">
    <property type="protein sequence ID" value="MBC5663043.1"/>
    <property type="molecule type" value="Genomic_DNA"/>
</dbReference>
<name>A0A8I0AFN6_9FIRM</name>
<dbReference type="AlphaFoldDB" id="A0A8I0AFN6"/>
<feature type="transmembrane region" description="Helical" evidence="5">
    <location>
        <begin position="134"/>
        <end position="160"/>
    </location>
</feature>
<keyword evidence="4 5" id="KW-0472">Membrane</keyword>
<keyword evidence="2 5" id="KW-0812">Transmembrane</keyword>
<feature type="transmembrane region" description="Helical" evidence="5">
    <location>
        <begin position="28"/>
        <end position="48"/>
    </location>
</feature>
<protein>
    <submittedName>
        <fullName evidence="6">CvpA family protein</fullName>
    </submittedName>
</protein>
<evidence type="ECO:0000256" key="5">
    <source>
        <dbReference type="SAM" id="Phobius"/>
    </source>
</evidence>
<evidence type="ECO:0000313" key="7">
    <source>
        <dbReference type="Proteomes" id="UP000615234"/>
    </source>
</evidence>
<sequence>MNLLVLGILAFILLLVFRGYRKGFFKSAASAIGIVLAVLLTAILYPGVNKLLCQYTVLDDVIEQKIIEKFELPEETKTATRNEEIDTIENLDLPDNVKGWLIANCNGETFLESGVDNVCSYIAKSLTAMVMRGISYVLTLLVLLLLLHILIMVLDVANYIPIVKSINKAGGAIFGAGQGILIVWIFMGIVTLLSTFSWAYQVIQMIDESPLLAWLYKKDIFLKIIVDILEKI</sequence>
<dbReference type="GO" id="GO:0016020">
    <property type="term" value="C:membrane"/>
    <property type="evidence" value="ECO:0007669"/>
    <property type="project" value="UniProtKB-SubCell"/>
</dbReference>